<dbReference type="Gene3D" id="3.40.30.10">
    <property type="entry name" value="Glutaredoxin"/>
    <property type="match status" value="1"/>
</dbReference>
<keyword evidence="12" id="KW-1185">Reference proteome</keyword>
<evidence type="ECO:0000313" key="10">
    <source>
        <dbReference type="EMBL" id="KRT58634.1"/>
    </source>
</evidence>
<dbReference type="InterPro" id="IPR017937">
    <property type="entry name" value="Thioredoxin_CS"/>
</dbReference>
<dbReference type="NCBIfam" id="NF008229">
    <property type="entry name" value="PRK10996.1"/>
    <property type="match status" value="1"/>
</dbReference>
<organism evidence="9 12">
    <name type="scientific">endosymbiont of Ridgeia piscesae</name>
    <dbReference type="NCBI Taxonomy" id="54398"/>
    <lineage>
        <taxon>Bacteria</taxon>
        <taxon>Pseudomonadati</taxon>
        <taxon>Pseudomonadota</taxon>
        <taxon>Gammaproteobacteria</taxon>
        <taxon>sulfur-oxidizing symbionts</taxon>
    </lineage>
</organism>
<dbReference type="GO" id="GO:0015035">
    <property type="term" value="F:protein-disulfide reductase activity"/>
    <property type="evidence" value="ECO:0007669"/>
    <property type="project" value="UniProtKB-UniRule"/>
</dbReference>
<keyword evidence="4" id="KW-0249">Electron transport</keyword>
<gene>
    <name evidence="9" type="ORF">Ga0074115_10570</name>
    <name evidence="10" type="ORF">Ga0076813_13904</name>
</gene>
<dbReference type="Gene3D" id="2.30.30.380">
    <property type="entry name" value="Zn-finger domain of Sec23/24"/>
    <property type="match status" value="1"/>
</dbReference>
<accession>A0A0T5YUW3</accession>
<dbReference type="STRING" id="54398.Ga0074115_10570"/>
<dbReference type="SUPFAM" id="SSF52833">
    <property type="entry name" value="Thioredoxin-like"/>
    <property type="match status" value="1"/>
</dbReference>
<dbReference type="InterPro" id="IPR049299">
    <property type="entry name" value="Thio2_N"/>
</dbReference>
<dbReference type="OrthoDB" id="9790390at2"/>
<dbReference type="EMBL" id="LMXI01000304">
    <property type="protein sequence ID" value="KRT58634.1"/>
    <property type="molecule type" value="Genomic_DNA"/>
</dbReference>
<evidence type="ECO:0000256" key="4">
    <source>
        <dbReference type="ARBA" id="ARBA00022982"/>
    </source>
</evidence>
<dbReference type="PROSITE" id="PS51352">
    <property type="entry name" value="THIOREDOXIN_2"/>
    <property type="match status" value="1"/>
</dbReference>
<dbReference type="GO" id="GO:0046872">
    <property type="term" value="F:metal ion binding"/>
    <property type="evidence" value="ECO:0007669"/>
    <property type="project" value="UniProtKB-KW"/>
</dbReference>
<evidence type="ECO:0000259" key="8">
    <source>
        <dbReference type="PROSITE" id="PS51352"/>
    </source>
</evidence>
<evidence type="ECO:0000256" key="5">
    <source>
        <dbReference type="ARBA" id="ARBA00023157"/>
    </source>
</evidence>
<dbReference type="RefSeq" id="WP_057956010.1">
    <property type="nucleotide sequence ID" value="NZ_KQ556903.1"/>
</dbReference>
<dbReference type="GO" id="GO:0045454">
    <property type="term" value="P:cell redox homeostasis"/>
    <property type="evidence" value="ECO:0007669"/>
    <property type="project" value="TreeGrafter"/>
</dbReference>
<evidence type="ECO:0000313" key="9">
    <source>
        <dbReference type="EMBL" id="KRT54432.1"/>
    </source>
</evidence>
<dbReference type="FunFam" id="3.40.30.10:FF:000001">
    <property type="entry name" value="Thioredoxin"/>
    <property type="match status" value="1"/>
</dbReference>
<dbReference type="CDD" id="cd02947">
    <property type="entry name" value="TRX_family"/>
    <property type="match status" value="1"/>
</dbReference>
<keyword evidence="6" id="KW-0676">Redox-active center</keyword>
<dbReference type="PANTHER" id="PTHR45663:SF11">
    <property type="entry name" value="GEO12009P1"/>
    <property type="match status" value="1"/>
</dbReference>
<dbReference type="PANTHER" id="PTHR45663">
    <property type="entry name" value="GEO12009P1"/>
    <property type="match status" value="1"/>
</dbReference>
<dbReference type="Proteomes" id="UP000051276">
    <property type="component" value="Unassembled WGS sequence"/>
</dbReference>
<comment type="caution">
    <text evidence="9">The sequence shown here is derived from an EMBL/GenBank/DDBJ whole genome shotgun (WGS) entry which is preliminary data.</text>
</comment>
<keyword evidence="3" id="KW-0479">Metal-binding</keyword>
<dbReference type="PROSITE" id="PS00194">
    <property type="entry name" value="THIOREDOXIN_1"/>
    <property type="match status" value="1"/>
</dbReference>
<dbReference type="InterPro" id="IPR013766">
    <property type="entry name" value="Thioredoxin_domain"/>
</dbReference>
<keyword evidence="5" id="KW-1015">Disulfide bond</keyword>
<evidence type="ECO:0000256" key="7">
    <source>
        <dbReference type="NCBIfam" id="TIGR01068"/>
    </source>
</evidence>
<keyword evidence="2" id="KW-0813">Transport</keyword>
<comment type="similarity">
    <text evidence="1">Belongs to the thioredoxin family.</text>
</comment>
<dbReference type="AlphaFoldDB" id="A0A0T5YUW3"/>
<dbReference type="Pfam" id="PF21352">
    <property type="entry name" value="Zn_ribbon_Thio2"/>
    <property type="match status" value="1"/>
</dbReference>
<dbReference type="PATRIC" id="fig|54398.3.peg.1063"/>
<evidence type="ECO:0000313" key="11">
    <source>
        <dbReference type="Proteomes" id="UP000051276"/>
    </source>
</evidence>
<name>A0A0T5YUW3_9GAMM</name>
<dbReference type="NCBIfam" id="TIGR01068">
    <property type="entry name" value="thioredoxin"/>
    <property type="match status" value="1"/>
</dbReference>
<evidence type="ECO:0000256" key="6">
    <source>
        <dbReference type="ARBA" id="ARBA00023284"/>
    </source>
</evidence>
<sequence>MSNSVHVVCPHCDGVNRLPRARLGDGASCGKCRKPLFSGQPLALDGARFQRHLQRSEIPLLVDFWAPWCGPCQMMAPAFEQAARQLEPSVRLIKVNTEEQQQLAAQYGIRSIPTLMLFRAGQEQQRLAGALDAAGIVAWARQAVVGG</sequence>
<dbReference type="EMBL" id="LDXT01000091">
    <property type="protein sequence ID" value="KRT54432.1"/>
    <property type="molecule type" value="Genomic_DNA"/>
</dbReference>
<evidence type="ECO:0000256" key="3">
    <source>
        <dbReference type="ARBA" id="ARBA00022723"/>
    </source>
</evidence>
<dbReference type="Pfam" id="PF00085">
    <property type="entry name" value="Thioredoxin"/>
    <property type="match status" value="1"/>
</dbReference>
<dbReference type="InterPro" id="IPR005746">
    <property type="entry name" value="Thioredoxin"/>
</dbReference>
<evidence type="ECO:0000256" key="2">
    <source>
        <dbReference type="ARBA" id="ARBA00022448"/>
    </source>
</evidence>
<feature type="domain" description="Thioredoxin" evidence="8">
    <location>
        <begin position="21"/>
        <end position="145"/>
    </location>
</feature>
<protein>
    <recommendedName>
        <fullName evidence="7">Thioredoxin</fullName>
    </recommendedName>
</protein>
<evidence type="ECO:0000256" key="1">
    <source>
        <dbReference type="ARBA" id="ARBA00008987"/>
    </source>
</evidence>
<dbReference type="GO" id="GO:0005829">
    <property type="term" value="C:cytosol"/>
    <property type="evidence" value="ECO:0007669"/>
    <property type="project" value="TreeGrafter"/>
</dbReference>
<dbReference type="Proteomes" id="UP000051634">
    <property type="component" value="Unassembled WGS sequence"/>
</dbReference>
<dbReference type="PRINTS" id="PR00421">
    <property type="entry name" value="THIOREDOXIN"/>
</dbReference>
<dbReference type="InterPro" id="IPR036249">
    <property type="entry name" value="Thioredoxin-like_sf"/>
</dbReference>
<reference evidence="11 12" key="1">
    <citation type="submission" date="2015-11" db="EMBL/GenBank/DDBJ databases">
        <title>The genome of Candidatus Endoriftia persephone in Ridgeia piscesae and population structure of the North Eastern Pacific vestimentiferan symbionts.</title>
        <authorList>
            <person name="Perez M."/>
            <person name="Juniper K.S."/>
        </authorList>
    </citation>
    <scope>NUCLEOTIDE SEQUENCE [LARGE SCALE GENOMIC DNA]</scope>
    <source>
        <strain evidence="10">Ind10</strain>
        <strain evidence="9">Ind11</strain>
    </source>
</reference>
<evidence type="ECO:0000313" key="12">
    <source>
        <dbReference type="Proteomes" id="UP000051634"/>
    </source>
</evidence>
<proteinExistence type="inferred from homology"/>